<dbReference type="InterPro" id="IPR009902">
    <property type="entry name" value="DUF1442"/>
</dbReference>
<sequence length="258" mass="28317">MFQFVFKCLKGKSSSPPPPTTQSFSTVKNHTEQTQTTEMKLVWSPELASKAYIDTVKLKSGEKLKESGTAELLAAMAAGWDAKLIVEAWSHGEPIGTSIGLAVAARHTCGRHVCVVPEERSRLEYSKSMMGYGVVEMEVVVGEAEEVMVALKGVHFVVVDCKRRDFARILRFARLSHDGAVLACKNALQRSITFSGFRWLGVLEKGTRVVRSVLMPVGQGLAVAYVGSKSGTGGSKKDPSRWIKLTDQESGEEHIFRR</sequence>
<dbReference type="AlphaFoldDB" id="A0A7J7CFV9"/>
<name>A0A7J7CFV9_TRIWF</name>
<keyword evidence="2" id="KW-1185">Reference proteome</keyword>
<dbReference type="Proteomes" id="UP000593562">
    <property type="component" value="Unassembled WGS sequence"/>
</dbReference>
<accession>A0A7J7CFV9</accession>
<evidence type="ECO:0000313" key="1">
    <source>
        <dbReference type="EMBL" id="KAF5732952.1"/>
    </source>
</evidence>
<dbReference type="Pfam" id="PF07279">
    <property type="entry name" value="DUF1442"/>
    <property type="match status" value="1"/>
</dbReference>
<dbReference type="Gene3D" id="3.40.50.150">
    <property type="entry name" value="Vaccinia Virus protein VP39"/>
    <property type="match status" value="1"/>
</dbReference>
<gene>
    <name evidence="1" type="ORF">HS088_TW17G00485</name>
</gene>
<dbReference type="OrthoDB" id="685237at2759"/>
<evidence type="ECO:0008006" key="3">
    <source>
        <dbReference type="Google" id="ProtNLM"/>
    </source>
</evidence>
<organism evidence="1 2">
    <name type="scientific">Tripterygium wilfordii</name>
    <name type="common">Thunder God vine</name>
    <dbReference type="NCBI Taxonomy" id="458696"/>
    <lineage>
        <taxon>Eukaryota</taxon>
        <taxon>Viridiplantae</taxon>
        <taxon>Streptophyta</taxon>
        <taxon>Embryophyta</taxon>
        <taxon>Tracheophyta</taxon>
        <taxon>Spermatophyta</taxon>
        <taxon>Magnoliopsida</taxon>
        <taxon>eudicotyledons</taxon>
        <taxon>Gunneridae</taxon>
        <taxon>Pentapetalae</taxon>
        <taxon>rosids</taxon>
        <taxon>fabids</taxon>
        <taxon>Celastrales</taxon>
        <taxon>Celastraceae</taxon>
        <taxon>Tripterygium</taxon>
    </lineage>
</organism>
<dbReference type="PANTHER" id="PTHR33593">
    <property type="entry name" value="DUF1442 FAMILY PROTEIN"/>
    <property type="match status" value="1"/>
</dbReference>
<dbReference type="InterPro" id="IPR029063">
    <property type="entry name" value="SAM-dependent_MTases_sf"/>
</dbReference>
<reference evidence="1 2" key="1">
    <citation type="journal article" date="2020" name="Nat. Commun.">
        <title>Genome of Tripterygium wilfordii and identification of cytochrome P450 involved in triptolide biosynthesis.</title>
        <authorList>
            <person name="Tu L."/>
            <person name="Su P."/>
            <person name="Zhang Z."/>
            <person name="Gao L."/>
            <person name="Wang J."/>
            <person name="Hu T."/>
            <person name="Zhou J."/>
            <person name="Zhang Y."/>
            <person name="Zhao Y."/>
            <person name="Liu Y."/>
            <person name="Song Y."/>
            <person name="Tong Y."/>
            <person name="Lu Y."/>
            <person name="Yang J."/>
            <person name="Xu C."/>
            <person name="Jia M."/>
            <person name="Peters R.J."/>
            <person name="Huang L."/>
            <person name="Gao W."/>
        </authorList>
    </citation>
    <scope>NUCLEOTIDE SEQUENCE [LARGE SCALE GENOMIC DNA]</scope>
    <source>
        <strain evidence="2">cv. XIE 37</strain>
        <tissue evidence="1">Leaf</tissue>
    </source>
</reference>
<proteinExistence type="predicted"/>
<evidence type="ECO:0000313" key="2">
    <source>
        <dbReference type="Proteomes" id="UP000593562"/>
    </source>
</evidence>
<comment type="caution">
    <text evidence="1">The sequence shown here is derived from an EMBL/GenBank/DDBJ whole genome shotgun (WGS) entry which is preliminary data.</text>
</comment>
<dbReference type="PANTHER" id="PTHR33593:SF28">
    <property type="entry name" value="ANKYRIN REPEAT_KH DOMAIN PROTEIN (DUF1442)"/>
    <property type="match status" value="1"/>
</dbReference>
<dbReference type="InParanoid" id="A0A7J7CFV9"/>
<protein>
    <recommendedName>
        <fullName evidence="3">DUF1442 family protein</fullName>
    </recommendedName>
</protein>
<dbReference type="EMBL" id="JAAARO010000017">
    <property type="protein sequence ID" value="KAF5732952.1"/>
    <property type="molecule type" value="Genomic_DNA"/>
</dbReference>